<dbReference type="Proteomes" id="UP001237642">
    <property type="component" value="Unassembled WGS sequence"/>
</dbReference>
<reference evidence="2" key="1">
    <citation type="submission" date="2023-02" db="EMBL/GenBank/DDBJ databases">
        <title>Genome of toxic invasive species Heracleum sosnowskyi carries increased number of genes despite the absence of recent whole-genome duplications.</title>
        <authorList>
            <person name="Schelkunov M."/>
            <person name="Shtratnikova V."/>
            <person name="Makarenko M."/>
            <person name="Klepikova A."/>
            <person name="Omelchenko D."/>
            <person name="Novikova G."/>
            <person name="Obukhova E."/>
            <person name="Bogdanov V."/>
            <person name="Penin A."/>
            <person name="Logacheva M."/>
        </authorList>
    </citation>
    <scope>NUCLEOTIDE SEQUENCE</scope>
    <source>
        <strain evidence="2">Hsosn_3</strain>
        <tissue evidence="2">Leaf</tissue>
    </source>
</reference>
<protein>
    <recommendedName>
        <fullName evidence="1">F-box domain-containing protein</fullName>
    </recommendedName>
</protein>
<evidence type="ECO:0000313" key="2">
    <source>
        <dbReference type="EMBL" id="KAK1376827.1"/>
    </source>
</evidence>
<dbReference type="Pfam" id="PF00646">
    <property type="entry name" value="F-box"/>
    <property type="match status" value="1"/>
</dbReference>
<dbReference type="AlphaFoldDB" id="A0AAD8I2J1"/>
<organism evidence="2 3">
    <name type="scientific">Heracleum sosnowskyi</name>
    <dbReference type="NCBI Taxonomy" id="360622"/>
    <lineage>
        <taxon>Eukaryota</taxon>
        <taxon>Viridiplantae</taxon>
        <taxon>Streptophyta</taxon>
        <taxon>Embryophyta</taxon>
        <taxon>Tracheophyta</taxon>
        <taxon>Spermatophyta</taxon>
        <taxon>Magnoliopsida</taxon>
        <taxon>eudicotyledons</taxon>
        <taxon>Gunneridae</taxon>
        <taxon>Pentapetalae</taxon>
        <taxon>asterids</taxon>
        <taxon>campanulids</taxon>
        <taxon>Apiales</taxon>
        <taxon>Apiaceae</taxon>
        <taxon>Apioideae</taxon>
        <taxon>apioid superclade</taxon>
        <taxon>Tordylieae</taxon>
        <taxon>Tordyliinae</taxon>
        <taxon>Heracleum</taxon>
    </lineage>
</organism>
<dbReference type="InterPro" id="IPR036047">
    <property type="entry name" value="F-box-like_dom_sf"/>
</dbReference>
<proteinExistence type="predicted"/>
<dbReference type="PANTHER" id="PTHR31672:SF13">
    <property type="entry name" value="F-BOX PROTEIN CPR30-LIKE"/>
    <property type="match status" value="1"/>
</dbReference>
<reference evidence="2" key="2">
    <citation type="submission" date="2023-05" db="EMBL/GenBank/DDBJ databases">
        <authorList>
            <person name="Schelkunov M.I."/>
        </authorList>
    </citation>
    <scope>NUCLEOTIDE SEQUENCE</scope>
    <source>
        <strain evidence="2">Hsosn_3</strain>
        <tissue evidence="2">Leaf</tissue>
    </source>
</reference>
<feature type="domain" description="F-box" evidence="1">
    <location>
        <begin position="15"/>
        <end position="55"/>
    </location>
</feature>
<dbReference type="SUPFAM" id="SSF81383">
    <property type="entry name" value="F-box domain"/>
    <property type="match status" value="1"/>
</dbReference>
<dbReference type="InterPro" id="IPR050796">
    <property type="entry name" value="SCF_F-box_component"/>
</dbReference>
<evidence type="ECO:0000259" key="1">
    <source>
        <dbReference type="SMART" id="SM00256"/>
    </source>
</evidence>
<dbReference type="PANTHER" id="PTHR31672">
    <property type="entry name" value="BNACNNG10540D PROTEIN"/>
    <property type="match status" value="1"/>
</dbReference>
<gene>
    <name evidence="2" type="ORF">POM88_033020</name>
</gene>
<accession>A0AAD8I2J1</accession>
<keyword evidence="3" id="KW-1185">Reference proteome</keyword>
<dbReference type="InterPro" id="IPR001810">
    <property type="entry name" value="F-box_dom"/>
</dbReference>
<dbReference type="SMART" id="SM00256">
    <property type="entry name" value="FBOX"/>
    <property type="match status" value="1"/>
</dbReference>
<name>A0AAD8I2J1_9APIA</name>
<evidence type="ECO:0000313" key="3">
    <source>
        <dbReference type="Proteomes" id="UP001237642"/>
    </source>
</evidence>
<comment type="caution">
    <text evidence="2">The sequence shown here is derived from an EMBL/GenBank/DDBJ whole genome shotgun (WGS) entry which is preliminary data.</text>
</comment>
<sequence length="138" mass="16199">MADSLKKTRIMADFISHDILMEILKRLSFKSLLRFMCVQKSWNHLIQSPYFVDLHSNHHENKNKYLLFQGRDHSDFFFRVDDKQCSEYYPGQRFPIPKDMPTGVKNKIHGTCRGLICFSVKKKDFFTTAPGISLESGY</sequence>
<dbReference type="EMBL" id="JAUIZM010000007">
    <property type="protein sequence ID" value="KAK1376827.1"/>
    <property type="molecule type" value="Genomic_DNA"/>
</dbReference>
<dbReference type="Gene3D" id="1.20.1280.50">
    <property type="match status" value="1"/>
</dbReference>